<comment type="similarity">
    <text evidence="1">Belongs to the glycosyl hydrolase 3 family.</text>
</comment>
<keyword evidence="7" id="KW-1185">Reference proteome</keyword>
<dbReference type="InterPro" id="IPR050288">
    <property type="entry name" value="Cellulose_deg_GH3"/>
</dbReference>
<sequence>MTSDTVERLLSDLTLAEKVRLTHGATDTDGTATGFVPGVERLDIPPVRFSDGPLGVRTDEPATAFPASTALSASFDPELAREFGRTLGREALARNQDVLLGPGLNLVRVPHCGRNFEYYSEDPVATGRFAAAVVDGIESTGVVATPKHFVANNQETARATVSAEVDERVLRELYLPGFRDAVDAGAGAVMSSYNRVNGTYMSEHGELLTEVLKDEWGFDGVVMSDWFGTESVVGTANGGLDLQMPGISAEELFESMGAPGDEGDAERAGEEGGAPDAASDDPTEGFDYADGMPDPTTGGLYREELADAVEAGEVPESRLDDMVRRLLTQLDRHGLLGGDRDATDSEGAVDTPEHRDLAERIATRGTILLDNDGVLPLADDADVAVVGPNVDEAILGGGGSSEVTPVTETSPVEGIEARAEGSVSVARGHPRVEDISLFDAFEPDDGADEDAPDASVDDAVAAAEDADVALVFVRDQATEAADRETLALPGDQDELIEAVAAANDRTVVVANTSGPFETPWREDVAAVVASWYPGQSHGSAAAAVLYGDSDPGGRLPVTFAPEEAYPTADERRFPGVDGEASYDEGLLVGYRHFDATDAEPTYPFGHGRSYATFEYRDAEAVDDATVAVTVENTADRSGRTVVQAYVDSPAAPDDLERPPRELGGFASLALDAGESRRVSIDLDERAFGRYDAEAGWTVDSGDHVVSIGPSSRDRPLDVTIER</sequence>
<dbReference type="Pfam" id="PF01915">
    <property type="entry name" value="Glyco_hydro_3_C"/>
    <property type="match status" value="1"/>
</dbReference>
<gene>
    <name evidence="6" type="ORF">HZS54_17355</name>
</gene>
<keyword evidence="2 6" id="KW-0378">Hydrolase</keyword>
<dbReference type="GeneID" id="56084394"/>
<dbReference type="PRINTS" id="PR00133">
    <property type="entry name" value="GLHYDRLASE3"/>
</dbReference>
<dbReference type="InterPro" id="IPR017853">
    <property type="entry name" value="GH"/>
</dbReference>
<dbReference type="SMART" id="SM01217">
    <property type="entry name" value="Fn3_like"/>
    <property type="match status" value="1"/>
</dbReference>
<evidence type="ECO:0000259" key="5">
    <source>
        <dbReference type="SMART" id="SM01217"/>
    </source>
</evidence>
<dbReference type="Proteomes" id="UP000509346">
    <property type="component" value="Chromosome"/>
</dbReference>
<evidence type="ECO:0000313" key="6">
    <source>
        <dbReference type="EMBL" id="QLH83290.1"/>
    </source>
</evidence>
<dbReference type="InterPro" id="IPR026891">
    <property type="entry name" value="Fn3-like"/>
</dbReference>
<dbReference type="Gene3D" id="3.40.50.1700">
    <property type="entry name" value="Glycoside hydrolase family 3 C-terminal domain"/>
    <property type="match status" value="1"/>
</dbReference>
<dbReference type="Gene3D" id="2.60.40.10">
    <property type="entry name" value="Immunoglobulins"/>
    <property type="match status" value="1"/>
</dbReference>
<name>A0A7D5TB12_9EURY</name>
<dbReference type="PANTHER" id="PTHR42715:SF10">
    <property type="entry name" value="BETA-GLUCOSIDASE"/>
    <property type="match status" value="1"/>
</dbReference>
<dbReference type="EMBL" id="CP058909">
    <property type="protein sequence ID" value="QLH83290.1"/>
    <property type="molecule type" value="Genomic_DNA"/>
</dbReference>
<evidence type="ECO:0000256" key="3">
    <source>
        <dbReference type="ARBA" id="ARBA00023277"/>
    </source>
</evidence>
<dbReference type="Pfam" id="PF00933">
    <property type="entry name" value="Glyco_hydro_3"/>
    <property type="match status" value="1"/>
</dbReference>
<dbReference type="InterPro" id="IPR019800">
    <property type="entry name" value="Glyco_hydro_3_AS"/>
</dbReference>
<dbReference type="InterPro" id="IPR036962">
    <property type="entry name" value="Glyco_hydro_3_N_sf"/>
</dbReference>
<dbReference type="OrthoDB" id="30657at2157"/>
<keyword evidence="3" id="KW-0119">Carbohydrate metabolism</keyword>
<proteinExistence type="inferred from homology"/>
<dbReference type="RefSeq" id="WP_179918339.1">
    <property type="nucleotide sequence ID" value="NZ_CP058909.1"/>
</dbReference>
<dbReference type="GO" id="GO:0005975">
    <property type="term" value="P:carbohydrate metabolic process"/>
    <property type="evidence" value="ECO:0007669"/>
    <property type="project" value="InterPro"/>
</dbReference>
<evidence type="ECO:0000256" key="4">
    <source>
        <dbReference type="SAM" id="MobiDB-lite"/>
    </source>
</evidence>
<reference evidence="6 7" key="1">
    <citation type="submission" date="2020-07" db="EMBL/GenBank/DDBJ databases">
        <title>Halosimplex litoreum sp. nov. and Halosimplex rubrum sp. nov., isolated from different salt environments.</title>
        <authorList>
            <person name="Cui H."/>
        </authorList>
    </citation>
    <scope>NUCLEOTIDE SEQUENCE [LARGE SCALE GENOMIC DNA]</scope>
    <source>
        <strain evidence="6 7">R2</strain>
    </source>
</reference>
<dbReference type="AlphaFoldDB" id="A0A7D5TB12"/>
<dbReference type="Gene3D" id="3.20.20.300">
    <property type="entry name" value="Glycoside hydrolase, family 3, N-terminal domain"/>
    <property type="match status" value="1"/>
</dbReference>
<protein>
    <submittedName>
        <fullName evidence="6">Glycoside hydrolase family 3 C-terminal domain-containing protein</fullName>
    </submittedName>
</protein>
<dbReference type="InterPro" id="IPR001764">
    <property type="entry name" value="Glyco_hydro_3_N"/>
</dbReference>
<dbReference type="PANTHER" id="PTHR42715">
    <property type="entry name" value="BETA-GLUCOSIDASE"/>
    <property type="match status" value="1"/>
</dbReference>
<dbReference type="GO" id="GO:0004553">
    <property type="term" value="F:hydrolase activity, hydrolyzing O-glycosyl compounds"/>
    <property type="evidence" value="ECO:0007669"/>
    <property type="project" value="InterPro"/>
</dbReference>
<accession>A0A7D5TB12</accession>
<feature type="region of interest" description="Disordered" evidence="4">
    <location>
        <begin position="255"/>
        <end position="299"/>
    </location>
</feature>
<dbReference type="KEGG" id="hpel:HZS54_17355"/>
<dbReference type="SUPFAM" id="SSF52279">
    <property type="entry name" value="Beta-D-glucan exohydrolase, C-terminal domain"/>
    <property type="match status" value="1"/>
</dbReference>
<organism evidence="6 7">
    <name type="scientific">Halosimplex pelagicum</name>
    <dbReference type="NCBI Taxonomy" id="869886"/>
    <lineage>
        <taxon>Archaea</taxon>
        <taxon>Methanobacteriati</taxon>
        <taxon>Methanobacteriota</taxon>
        <taxon>Stenosarchaea group</taxon>
        <taxon>Halobacteria</taxon>
        <taxon>Halobacteriales</taxon>
        <taxon>Haloarculaceae</taxon>
        <taxon>Halosimplex</taxon>
    </lineage>
</organism>
<evidence type="ECO:0000256" key="1">
    <source>
        <dbReference type="ARBA" id="ARBA00005336"/>
    </source>
</evidence>
<dbReference type="InterPro" id="IPR002772">
    <property type="entry name" value="Glyco_hydro_3_C"/>
</dbReference>
<dbReference type="SUPFAM" id="SSF51445">
    <property type="entry name" value="(Trans)glycosidases"/>
    <property type="match status" value="1"/>
</dbReference>
<dbReference type="Pfam" id="PF14310">
    <property type="entry name" value="Fn3-like"/>
    <property type="match status" value="1"/>
</dbReference>
<dbReference type="InterPro" id="IPR036881">
    <property type="entry name" value="Glyco_hydro_3_C_sf"/>
</dbReference>
<evidence type="ECO:0000256" key="2">
    <source>
        <dbReference type="ARBA" id="ARBA00022801"/>
    </source>
</evidence>
<evidence type="ECO:0000313" key="7">
    <source>
        <dbReference type="Proteomes" id="UP000509346"/>
    </source>
</evidence>
<feature type="region of interest" description="Disordered" evidence="4">
    <location>
        <begin position="335"/>
        <end position="355"/>
    </location>
</feature>
<dbReference type="PROSITE" id="PS00775">
    <property type="entry name" value="GLYCOSYL_HYDROL_F3"/>
    <property type="match status" value="1"/>
</dbReference>
<dbReference type="InterPro" id="IPR013783">
    <property type="entry name" value="Ig-like_fold"/>
</dbReference>
<feature type="domain" description="Fibronectin type III-like" evidence="5">
    <location>
        <begin position="640"/>
        <end position="711"/>
    </location>
</feature>